<evidence type="ECO:0000313" key="2">
    <source>
        <dbReference type="EMBL" id="CAH1412919.1"/>
    </source>
</evidence>
<protein>
    <submittedName>
        <fullName evidence="2">Uncharacterized protein</fullName>
    </submittedName>
</protein>
<reference evidence="2 3" key="1">
    <citation type="submission" date="2022-01" db="EMBL/GenBank/DDBJ databases">
        <authorList>
            <person name="Xiong W."/>
            <person name="Schranz E."/>
        </authorList>
    </citation>
    <scope>NUCLEOTIDE SEQUENCE [LARGE SCALE GENOMIC DNA]</scope>
</reference>
<name>A0AAU9LIH9_9ASTR</name>
<comment type="caution">
    <text evidence="2">The sequence shown here is derived from an EMBL/GenBank/DDBJ whole genome shotgun (WGS) entry which is preliminary data.</text>
</comment>
<dbReference type="Proteomes" id="UP001157418">
    <property type="component" value="Unassembled WGS sequence"/>
</dbReference>
<organism evidence="2 3">
    <name type="scientific">Lactuca virosa</name>
    <dbReference type="NCBI Taxonomy" id="75947"/>
    <lineage>
        <taxon>Eukaryota</taxon>
        <taxon>Viridiplantae</taxon>
        <taxon>Streptophyta</taxon>
        <taxon>Embryophyta</taxon>
        <taxon>Tracheophyta</taxon>
        <taxon>Spermatophyta</taxon>
        <taxon>Magnoliopsida</taxon>
        <taxon>eudicotyledons</taxon>
        <taxon>Gunneridae</taxon>
        <taxon>Pentapetalae</taxon>
        <taxon>asterids</taxon>
        <taxon>campanulids</taxon>
        <taxon>Asterales</taxon>
        <taxon>Asteraceae</taxon>
        <taxon>Cichorioideae</taxon>
        <taxon>Cichorieae</taxon>
        <taxon>Lactucinae</taxon>
        <taxon>Lactuca</taxon>
    </lineage>
</organism>
<accession>A0AAU9LIH9</accession>
<evidence type="ECO:0000313" key="3">
    <source>
        <dbReference type="Proteomes" id="UP001157418"/>
    </source>
</evidence>
<gene>
    <name evidence="2" type="ORF">LVIROSA_LOCUS905</name>
</gene>
<dbReference type="AlphaFoldDB" id="A0AAU9LIH9"/>
<dbReference type="EMBL" id="CAKMRJ010000001">
    <property type="protein sequence ID" value="CAH1412919.1"/>
    <property type="molecule type" value="Genomic_DNA"/>
</dbReference>
<feature type="region of interest" description="Disordered" evidence="1">
    <location>
        <begin position="39"/>
        <end position="61"/>
    </location>
</feature>
<sequence length="109" mass="12724">MVQEANPGIGPEEYLETYYEYERSNEETEEVRSIEEVISESHPLGMIPDHYTTQEYPTDRTRSLEEEVATLRQQLFTAETRAARAEPERDEITREMIELADLLVCHFGI</sequence>
<proteinExistence type="predicted"/>
<evidence type="ECO:0000256" key="1">
    <source>
        <dbReference type="SAM" id="MobiDB-lite"/>
    </source>
</evidence>
<keyword evidence="3" id="KW-1185">Reference proteome</keyword>